<evidence type="ECO:0000256" key="3">
    <source>
        <dbReference type="RuleBase" id="RU363015"/>
    </source>
</evidence>
<dbReference type="AlphaFoldDB" id="A0AA41WCH9"/>
<dbReference type="Gene3D" id="3.40.50.450">
    <property type="match status" value="1"/>
</dbReference>
<comment type="caution">
    <text evidence="4">The sequence shown here is derived from an EMBL/GenBank/DDBJ whole genome shotgun (WGS) entry which is preliminary data.</text>
</comment>
<dbReference type="EMBL" id="JAMSLR010000002">
    <property type="protein sequence ID" value="MCM8748478.1"/>
    <property type="molecule type" value="Genomic_DNA"/>
</dbReference>
<dbReference type="InterPro" id="IPR005269">
    <property type="entry name" value="LOG"/>
</dbReference>
<dbReference type="EC" id="3.2.2.n1" evidence="3"/>
<evidence type="ECO:0000313" key="4">
    <source>
        <dbReference type="EMBL" id="MCM8748478.1"/>
    </source>
</evidence>
<evidence type="ECO:0000256" key="2">
    <source>
        <dbReference type="ARBA" id="ARBA00006763"/>
    </source>
</evidence>
<evidence type="ECO:0000313" key="5">
    <source>
        <dbReference type="Proteomes" id="UP001165306"/>
    </source>
</evidence>
<keyword evidence="5" id="KW-1185">Reference proteome</keyword>
<keyword evidence="3" id="KW-0203">Cytokinin biosynthesis</keyword>
<dbReference type="Pfam" id="PF03641">
    <property type="entry name" value="Lysine_decarbox"/>
    <property type="match status" value="1"/>
</dbReference>
<name>A0AA41WCH9_9BACT</name>
<accession>A0AA41WCH9</accession>
<dbReference type="GO" id="GO:0009691">
    <property type="term" value="P:cytokinin biosynthetic process"/>
    <property type="evidence" value="ECO:0007669"/>
    <property type="project" value="UniProtKB-UniRule"/>
</dbReference>
<dbReference type="PANTHER" id="PTHR31223">
    <property type="entry name" value="LOG FAMILY PROTEIN YJL055W"/>
    <property type="match status" value="1"/>
</dbReference>
<comment type="catalytic activity">
    <reaction evidence="1">
        <text>AMP + H2O = D-ribose 5-phosphate + adenine</text>
        <dbReference type="Rhea" id="RHEA:20129"/>
        <dbReference type="ChEBI" id="CHEBI:15377"/>
        <dbReference type="ChEBI" id="CHEBI:16708"/>
        <dbReference type="ChEBI" id="CHEBI:78346"/>
        <dbReference type="ChEBI" id="CHEBI:456215"/>
        <dbReference type="EC" id="3.2.2.4"/>
    </reaction>
</comment>
<keyword evidence="3" id="KW-0378">Hydrolase</keyword>
<comment type="similarity">
    <text evidence="2 3">Belongs to the LOG family.</text>
</comment>
<dbReference type="NCBIfam" id="TIGR00730">
    <property type="entry name" value="Rossman fold protein, TIGR00730 family"/>
    <property type="match status" value="1"/>
</dbReference>
<dbReference type="InterPro" id="IPR031100">
    <property type="entry name" value="LOG_fam"/>
</dbReference>
<dbReference type="GO" id="GO:0005829">
    <property type="term" value="C:cytosol"/>
    <property type="evidence" value="ECO:0007669"/>
    <property type="project" value="TreeGrafter"/>
</dbReference>
<evidence type="ECO:0000256" key="1">
    <source>
        <dbReference type="ARBA" id="ARBA00000274"/>
    </source>
</evidence>
<organism evidence="4 5">
    <name type="scientific">Thermalbibacter longus</name>
    <dbReference type="NCBI Taxonomy" id="2951981"/>
    <lineage>
        <taxon>Bacteria</taxon>
        <taxon>Pseudomonadati</taxon>
        <taxon>Thermomicrobiota</taxon>
        <taxon>Thermomicrobia</taxon>
        <taxon>Thermomicrobiales</taxon>
        <taxon>Thermomicrobiaceae</taxon>
        <taxon>Thermalbibacter</taxon>
    </lineage>
</organism>
<protein>
    <recommendedName>
        <fullName evidence="3">Cytokinin riboside 5'-monophosphate phosphoribohydrolase</fullName>
        <ecNumber evidence="3">3.2.2.n1</ecNumber>
    </recommendedName>
</protein>
<dbReference type="Proteomes" id="UP001165306">
    <property type="component" value="Unassembled WGS sequence"/>
</dbReference>
<proteinExistence type="inferred from homology"/>
<gene>
    <name evidence="4" type="ORF">NET02_04910</name>
</gene>
<sequence>MKSPRIQRICVFAGSQPGYRPVYAEQAERLGRLLAARGIGVVYGGGSVGLMGVLADAALDGGAEVIGVIPEVLMIREVTHTGLTELRIVGTMHERKALMAELSDAFIALPGGFGTLDELFEVVTWAQLGLHRKAVGLLNVEGYYDPLLALIEHAIAEGFILPEYAQLLTVDSDPEGLLEQLLRHEPPVIVPRWITREQI</sequence>
<dbReference type="GO" id="GO:0008714">
    <property type="term" value="F:AMP nucleosidase activity"/>
    <property type="evidence" value="ECO:0007669"/>
    <property type="project" value="UniProtKB-EC"/>
</dbReference>
<reference evidence="4" key="1">
    <citation type="submission" date="2022-06" db="EMBL/GenBank/DDBJ databases">
        <title>CFH 74404 Thermomicrobiaceae sp.</title>
        <authorList>
            <person name="Ming H."/>
            <person name="Li W.-J."/>
            <person name="Zhao Z."/>
        </authorList>
    </citation>
    <scope>NUCLEOTIDE SEQUENCE</scope>
    <source>
        <strain evidence="4">CFH 74404</strain>
    </source>
</reference>
<dbReference type="PANTHER" id="PTHR31223:SF70">
    <property type="entry name" value="LOG FAMILY PROTEIN YJL055W"/>
    <property type="match status" value="1"/>
</dbReference>
<dbReference type="SUPFAM" id="SSF102405">
    <property type="entry name" value="MCP/YpsA-like"/>
    <property type="match status" value="1"/>
</dbReference>